<gene>
    <name evidence="6" type="ORF">FGD71_015385</name>
</gene>
<evidence type="ECO:0000259" key="5">
    <source>
        <dbReference type="PROSITE" id="PS51464"/>
    </source>
</evidence>
<evidence type="ECO:0000256" key="1">
    <source>
        <dbReference type="ARBA" id="ARBA00023015"/>
    </source>
</evidence>
<feature type="domain" description="SIS" evidence="5">
    <location>
        <begin position="174"/>
        <end position="314"/>
    </location>
</feature>
<dbReference type="Pfam" id="PF01418">
    <property type="entry name" value="HTH_6"/>
    <property type="match status" value="1"/>
</dbReference>
<dbReference type="Gene3D" id="3.40.50.10490">
    <property type="entry name" value="Glucose-6-phosphate isomerase like protein, domain 1"/>
    <property type="match status" value="1"/>
</dbReference>
<dbReference type="GO" id="GO:1901135">
    <property type="term" value="P:carbohydrate derivative metabolic process"/>
    <property type="evidence" value="ECO:0007669"/>
    <property type="project" value="InterPro"/>
</dbReference>
<dbReference type="PROSITE" id="PS51071">
    <property type="entry name" value="HTH_RPIR"/>
    <property type="match status" value="1"/>
</dbReference>
<dbReference type="GO" id="GO:0097367">
    <property type="term" value="F:carbohydrate derivative binding"/>
    <property type="evidence" value="ECO:0007669"/>
    <property type="project" value="InterPro"/>
</dbReference>
<evidence type="ECO:0000256" key="2">
    <source>
        <dbReference type="ARBA" id="ARBA00023125"/>
    </source>
</evidence>
<keyword evidence="1" id="KW-0805">Transcription regulation</keyword>
<dbReference type="Gene3D" id="1.10.10.10">
    <property type="entry name" value="Winged helix-like DNA-binding domain superfamily/Winged helix DNA-binding domain"/>
    <property type="match status" value="1"/>
</dbReference>
<keyword evidence="3" id="KW-0804">Transcription</keyword>
<dbReference type="AlphaFoldDB" id="A0A505DLS9"/>
<feature type="domain" description="HTH rpiR-type" evidence="4">
    <location>
        <begin position="49"/>
        <end position="125"/>
    </location>
</feature>
<dbReference type="InterPro" id="IPR000281">
    <property type="entry name" value="HTH_RpiR"/>
</dbReference>
<evidence type="ECO:0000313" key="6">
    <source>
        <dbReference type="EMBL" id="TPQ21426.1"/>
    </source>
</evidence>
<dbReference type="PROSITE" id="PS51464">
    <property type="entry name" value="SIS"/>
    <property type="match status" value="1"/>
</dbReference>
<dbReference type="InterPro" id="IPR036388">
    <property type="entry name" value="WH-like_DNA-bd_sf"/>
</dbReference>
<dbReference type="InterPro" id="IPR047640">
    <property type="entry name" value="RpiR-like"/>
</dbReference>
<dbReference type="SUPFAM" id="SSF46689">
    <property type="entry name" value="Homeodomain-like"/>
    <property type="match status" value="1"/>
</dbReference>
<dbReference type="Proteomes" id="UP000317378">
    <property type="component" value="Unassembled WGS sequence"/>
</dbReference>
<name>A0A505DLS9_9ACTN</name>
<evidence type="ECO:0000256" key="3">
    <source>
        <dbReference type="ARBA" id="ARBA00023163"/>
    </source>
</evidence>
<dbReference type="CDD" id="cd05013">
    <property type="entry name" value="SIS_RpiR"/>
    <property type="match status" value="1"/>
</dbReference>
<dbReference type="InterPro" id="IPR046348">
    <property type="entry name" value="SIS_dom_sf"/>
</dbReference>
<dbReference type="Pfam" id="PF01380">
    <property type="entry name" value="SIS"/>
    <property type="match status" value="1"/>
</dbReference>
<reference evidence="6 7" key="1">
    <citation type="submission" date="2019-06" db="EMBL/GenBank/DDBJ databases">
        <title>Streptomyces sporangiiformans sp. nov., a novel actinomycete isolated from soil in Mount Song.</title>
        <authorList>
            <person name="Han L."/>
        </authorList>
    </citation>
    <scope>NUCLEOTIDE SEQUENCE [LARGE SCALE GENOMIC DNA]</scope>
    <source>
        <strain evidence="6 7">NEAU-SSA 1</strain>
    </source>
</reference>
<dbReference type="InterPro" id="IPR009057">
    <property type="entry name" value="Homeodomain-like_sf"/>
</dbReference>
<dbReference type="OrthoDB" id="370421at2"/>
<dbReference type="GO" id="GO:0003700">
    <property type="term" value="F:DNA-binding transcription factor activity"/>
    <property type="evidence" value="ECO:0007669"/>
    <property type="project" value="InterPro"/>
</dbReference>
<keyword evidence="2" id="KW-0238">DNA-binding</keyword>
<dbReference type="InterPro" id="IPR035472">
    <property type="entry name" value="RpiR-like_SIS"/>
</dbReference>
<dbReference type="SUPFAM" id="SSF53697">
    <property type="entry name" value="SIS domain"/>
    <property type="match status" value="1"/>
</dbReference>
<dbReference type="PANTHER" id="PTHR30514">
    <property type="entry name" value="GLUCOKINASE"/>
    <property type="match status" value="1"/>
</dbReference>
<accession>A0A505DLS9</accession>
<dbReference type="PANTHER" id="PTHR30514:SF1">
    <property type="entry name" value="HTH-TYPE TRANSCRIPTIONAL REGULATOR HEXR-RELATED"/>
    <property type="match status" value="1"/>
</dbReference>
<comment type="caution">
    <text evidence="6">The sequence shown here is derived from an EMBL/GenBank/DDBJ whole genome shotgun (WGS) entry which is preliminary data.</text>
</comment>
<proteinExistence type="predicted"/>
<organism evidence="6 7">
    <name type="scientific">Streptomyces sporangiiformans</name>
    <dbReference type="NCBI Taxonomy" id="2315329"/>
    <lineage>
        <taxon>Bacteria</taxon>
        <taxon>Bacillati</taxon>
        <taxon>Actinomycetota</taxon>
        <taxon>Actinomycetes</taxon>
        <taxon>Kitasatosporales</taxon>
        <taxon>Streptomycetaceae</taxon>
        <taxon>Streptomyces</taxon>
    </lineage>
</organism>
<dbReference type="EMBL" id="VCHX02000118">
    <property type="protein sequence ID" value="TPQ21426.1"/>
    <property type="molecule type" value="Genomic_DNA"/>
</dbReference>
<dbReference type="InterPro" id="IPR001347">
    <property type="entry name" value="SIS_dom"/>
</dbReference>
<dbReference type="GO" id="GO:0003677">
    <property type="term" value="F:DNA binding"/>
    <property type="evidence" value="ECO:0007669"/>
    <property type="project" value="UniProtKB-KW"/>
</dbReference>
<sequence>MKRRSISRNLVVDALVASPAGGATGSNRGSAVARTNGTGGAARPLPADADLLAYLETVFADLPEALQAVASHVLDAPGQVAGASVQDVAAQSGTSPATVVRFCRTIGLTGFQALRLRLAKEEGRASAERWTVDLGPHIGPDDSVEHVAAVVAQRDVASIQRTQEQLDLAALDRAAAAVARAGRIDVYGIGGSASAAHELELRLHRIGRPVWARGEGHLAETSAALLSDSDVAIGISHSGVTGEVVLPIRRAAAQGAVTVAITNNVRSPLARTADITLTTAVYDTTFRHGGDAARHAQLLVLDCLYVRVAQLNYDAAMDGLRRTAEVPLGHAVTGSTGRQQRGDRRSS</sequence>
<evidence type="ECO:0000259" key="4">
    <source>
        <dbReference type="PROSITE" id="PS51071"/>
    </source>
</evidence>
<evidence type="ECO:0000313" key="7">
    <source>
        <dbReference type="Proteomes" id="UP000317378"/>
    </source>
</evidence>
<keyword evidence="7" id="KW-1185">Reference proteome</keyword>
<protein>
    <submittedName>
        <fullName evidence="6">MurR/RpiR family transcriptional regulator</fullName>
    </submittedName>
</protein>